<name>A0A429XBX9_SIMTE</name>
<gene>
    <name evidence="3" type="ORF">D5F11_002615</name>
    <name evidence="2" type="ORF">J6TS1_34700</name>
</gene>
<dbReference type="Pfam" id="PF10740">
    <property type="entry name" value="DUF2529"/>
    <property type="match status" value="1"/>
</dbReference>
<proteinExistence type="predicted"/>
<evidence type="ECO:0000313" key="5">
    <source>
        <dbReference type="Proteomes" id="UP000680670"/>
    </source>
</evidence>
<evidence type="ECO:0000313" key="2">
    <source>
        <dbReference type="EMBL" id="GIN97600.1"/>
    </source>
</evidence>
<dbReference type="EMBL" id="QYTW02000002">
    <property type="protein sequence ID" value="RST60964.1"/>
    <property type="molecule type" value="Genomic_DNA"/>
</dbReference>
<dbReference type="GO" id="GO:0097367">
    <property type="term" value="F:carbohydrate derivative binding"/>
    <property type="evidence" value="ECO:0007669"/>
    <property type="project" value="InterPro"/>
</dbReference>
<comment type="caution">
    <text evidence="3">The sequence shown here is derived from an EMBL/GenBank/DDBJ whole genome shotgun (WGS) entry which is preliminary data.</text>
</comment>
<feature type="domain" description="DUF2529" evidence="1">
    <location>
        <begin position="1"/>
        <end position="169"/>
    </location>
</feature>
<evidence type="ECO:0000313" key="3">
    <source>
        <dbReference type="EMBL" id="RST60964.1"/>
    </source>
</evidence>
<evidence type="ECO:0000313" key="4">
    <source>
        <dbReference type="Proteomes" id="UP000287296"/>
    </source>
</evidence>
<dbReference type="SUPFAM" id="SSF53697">
    <property type="entry name" value="SIS domain"/>
    <property type="match status" value="1"/>
</dbReference>
<dbReference type="OrthoDB" id="2737584at2"/>
<accession>A0A429XBX9</accession>
<sequence>MLKMLSTQLTGLFLKLKEKEELALEDGARLLAQAPAGEGKIYFKGFNEMEGVILEAIEGAEPMMHAETLDQTNALTHTDRVIVFSRFSDTPEAVSLGQELMEKGIPFVSVSAAKNEAKEDLTDLADIHIDTHVIRAILPADDGKRVVFPSLIAALYIYHILKLTIDEIILENE</sequence>
<reference evidence="3 4" key="1">
    <citation type="submission" date="2018-12" db="EMBL/GenBank/DDBJ databases">
        <authorList>
            <person name="Sun L."/>
            <person name="Chen Z."/>
        </authorList>
    </citation>
    <scope>NUCLEOTIDE SEQUENCE [LARGE SCALE GENOMIC DNA]</scope>
    <source>
        <strain evidence="3 4">LMG 29736</strain>
    </source>
</reference>
<dbReference type="InterPro" id="IPR019676">
    <property type="entry name" value="DUF2529"/>
</dbReference>
<dbReference type="GO" id="GO:1901135">
    <property type="term" value="P:carbohydrate derivative metabolic process"/>
    <property type="evidence" value="ECO:0007669"/>
    <property type="project" value="InterPro"/>
</dbReference>
<dbReference type="Proteomes" id="UP000287296">
    <property type="component" value="Unassembled WGS sequence"/>
</dbReference>
<dbReference type="EMBL" id="BORJ01000010">
    <property type="protein sequence ID" value="GIN97600.1"/>
    <property type="molecule type" value="Genomic_DNA"/>
</dbReference>
<organism evidence="3 4">
    <name type="scientific">Siminovitchia terrae</name>
    <name type="common">Bacillus terrae</name>
    <dbReference type="NCBI Taxonomy" id="1914933"/>
    <lineage>
        <taxon>Bacteria</taxon>
        <taxon>Bacillati</taxon>
        <taxon>Bacillota</taxon>
        <taxon>Bacilli</taxon>
        <taxon>Bacillales</taxon>
        <taxon>Bacillaceae</taxon>
        <taxon>Siminovitchia</taxon>
    </lineage>
</organism>
<dbReference type="InterPro" id="IPR046348">
    <property type="entry name" value="SIS_dom_sf"/>
</dbReference>
<reference evidence="2 5" key="2">
    <citation type="submission" date="2021-03" db="EMBL/GenBank/DDBJ databases">
        <title>Antimicrobial resistance genes in bacteria isolated from Japanese honey, and their potential for conferring macrolide and lincosamide resistance in the American foulbrood pathogen Paenibacillus larvae.</title>
        <authorList>
            <person name="Okamoto M."/>
            <person name="Kumagai M."/>
            <person name="Kanamori H."/>
            <person name="Takamatsu D."/>
        </authorList>
    </citation>
    <scope>NUCLEOTIDE SEQUENCE [LARGE SCALE GENOMIC DNA]</scope>
    <source>
        <strain evidence="2 5">J6TS1</strain>
    </source>
</reference>
<dbReference type="RefSeq" id="WP_120114851.1">
    <property type="nucleotide sequence ID" value="NZ_BORI01000005.1"/>
</dbReference>
<dbReference type="AlphaFoldDB" id="A0A429XBX9"/>
<dbReference type="Gene3D" id="3.40.50.10490">
    <property type="entry name" value="Glucose-6-phosphate isomerase like protein, domain 1"/>
    <property type="match status" value="1"/>
</dbReference>
<evidence type="ECO:0000259" key="1">
    <source>
        <dbReference type="Pfam" id="PF10740"/>
    </source>
</evidence>
<keyword evidence="5" id="KW-1185">Reference proteome</keyword>
<protein>
    <submittedName>
        <fullName evidence="3">DUF2529 family protein</fullName>
    </submittedName>
</protein>
<dbReference type="Proteomes" id="UP000680670">
    <property type="component" value="Unassembled WGS sequence"/>
</dbReference>